<name>A0A0A8YM96_ARUDO</name>
<proteinExistence type="predicted"/>
<dbReference type="EMBL" id="GBRH01271202">
    <property type="protein sequence ID" value="JAD26693.1"/>
    <property type="molecule type" value="Transcribed_RNA"/>
</dbReference>
<protein>
    <submittedName>
        <fullName evidence="1">Uncharacterized protein</fullName>
    </submittedName>
</protein>
<reference evidence="1" key="1">
    <citation type="submission" date="2014-09" db="EMBL/GenBank/DDBJ databases">
        <authorList>
            <person name="Magalhaes I.L.F."/>
            <person name="Oliveira U."/>
            <person name="Santos F.R."/>
            <person name="Vidigal T.H.D.A."/>
            <person name="Brescovit A.D."/>
            <person name="Santos A.J."/>
        </authorList>
    </citation>
    <scope>NUCLEOTIDE SEQUENCE</scope>
    <source>
        <tissue evidence="1">Shoot tissue taken approximately 20 cm above the soil surface</tissue>
    </source>
</reference>
<reference evidence="1" key="2">
    <citation type="journal article" date="2015" name="Data Brief">
        <title>Shoot transcriptome of the giant reed, Arundo donax.</title>
        <authorList>
            <person name="Barrero R.A."/>
            <person name="Guerrero F.D."/>
            <person name="Moolhuijzen P."/>
            <person name="Goolsby J.A."/>
            <person name="Tidwell J."/>
            <person name="Bellgard S.E."/>
            <person name="Bellgard M.I."/>
        </authorList>
    </citation>
    <scope>NUCLEOTIDE SEQUENCE</scope>
    <source>
        <tissue evidence="1">Shoot tissue taken approximately 20 cm above the soil surface</tissue>
    </source>
</reference>
<sequence length="9" mass="922">MDCSLAGII</sequence>
<organism evidence="1">
    <name type="scientific">Arundo donax</name>
    <name type="common">Giant reed</name>
    <name type="synonym">Donax arundinaceus</name>
    <dbReference type="NCBI Taxonomy" id="35708"/>
    <lineage>
        <taxon>Eukaryota</taxon>
        <taxon>Viridiplantae</taxon>
        <taxon>Streptophyta</taxon>
        <taxon>Embryophyta</taxon>
        <taxon>Tracheophyta</taxon>
        <taxon>Spermatophyta</taxon>
        <taxon>Magnoliopsida</taxon>
        <taxon>Liliopsida</taxon>
        <taxon>Poales</taxon>
        <taxon>Poaceae</taxon>
        <taxon>PACMAD clade</taxon>
        <taxon>Arundinoideae</taxon>
        <taxon>Arundineae</taxon>
        <taxon>Arundo</taxon>
    </lineage>
</organism>
<evidence type="ECO:0000313" key="1">
    <source>
        <dbReference type="EMBL" id="JAD26693.1"/>
    </source>
</evidence>
<accession>A0A0A8YM96</accession>